<dbReference type="CDD" id="cd04301">
    <property type="entry name" value="NAT_SF"/>
    <property type="match status" value="1"/>
</dbReference>
<dbReference type="PROSITE" id="PS51186">
    <property type="entry name" value="GNAT"/>
    <property type="match status" value="1"/>
</dbReference>
<name>A0A9E2KLF2_9FIRM</name>
<proteinExistence type="predicted"/>
<accession>A0A9E2KLF2</accession>
<dbReference type="PANTHER" id="PTHR43617:SF22">
    <property type="entry name" value="L-AMINO ACID N-ACETYLTRANSFERASE AAAT"/>
    <property type="match status" value="1"/>
</dbReference>
<evidence type="ECO:0000313" key="3">
    <source>
        <dbReference type="Proteomes" id="UP000824178"/>
    </source>
</evidence>
<dbReference type="AlphaFoldDB" id="A0A9E2KLF2"/>
<dbReference type="GO" id="GO:0016747">
    <property type="term" value="F:acyltransferase activity, transferring groups other than amino-acyl groups"/>
    <property type="evidence" value="ECO:0007669"/>
    <property type="project" value="InterPro"/>
</dbReference>
<evidence type="ECO:0000259" key="1">
    <source>
        <dbReference type="PROSITE" id="PS51186"/>
    </source>
</evidence>
<dbReference type="InterPro" id="IPR000182">
    <property type="entry name" value="GNAT_dom"/>
</dbReference>
<dbReference type="SUPFAM" id="SSF55729">
    <property type="entry name" value="Acyl-CoA N-acyltransferases (Nat)"/>
    <property type="match status" value="1"/>
</dbReference>
<evidence type="ECO:0000313" key="2">
    <source>
        <dbReference type="EMBL" id="MBU3819903.1"/>
    </source>
</evidence>
<dbReference type="InterPro" id="IPR050276">
    <property type="entry name" value="MshD_Acetyltransferase"/>
</dbReference>
<gene>
    <name evidence="2" type="ORF">H9864_05985</name>
</gene>
<organism evidence="2 3">
    <name type="scientific">Candidatus Faecalibacterium intestinavium</name>
    <dbReference type="NCBI Taxonomy" id="2838580"/>
    <lineage>
        <taxon>Bacteria</taxon>
        <taxon>Bacillati</taxon>
        <taxon>Bacillota</taxon>
        <taxon>Clostridia</taxon>
        <taxon>Eubacteriales</taxon>
        <taxon>Oscillospiraceae</taxon>
        <taxon>Faecalibacterium</taxon>
    </lineage>
</organism>
<feature type="domain" description="N-acetyltransferase" evidence="1">
    <location>
        <begin position="3"/>
        <end position="158"/>
    </location>
</feature>
<reference evidence="2" key="2">
    <citation type="submission" date="2021-04" db="EMBL/GenBank/DDBJ databases">
        <authorList>
            <person name="Gilroy R."/>
        </authorList>
    </citation>
    <scope>NUCLEOTIDE SEQUENCE</scope>
    <source>
        <strain evidence="2">742</strain>
    </source>
</reference>
<reference evidence="2" key="1">
    <citation type="journal article" date="2021" name="PeerJ">
        <title>Extensive microbial diversity within the chicken gut microbiome revealed by metagenomics and culture.</title>
        <authorList>
            <person name="Gilroy R."/>
            <person name="Ravi A."/>
            <person name="Getino M."/>
            <person name="Pursley I."/>
            <person name="Horton D.L."/>
            <person name="Alikhan N.F."/>
            <person name="Baker D."/>
            <person name="Gharbi K."/>
            <person name="Hall N."/>
            <person name="Watson M."/>
            <person name="Adriaenssens E.M."/>
            <person name="Foster-Nyarko E."/>
            <person name="Jarju S."/>
            <person name="Secka A."/>
            <person name="Antonio M."/>
            <person name="Oren A."/>
            <person name="Chaudhuri R.R."/>
            <person name="La Ragione R."/>
            <person name="Hildebrand F."/>
            <person name="Pallen M.J."/>
        </authorList>
    </citation>
    <scope>NUCLEOTIDE SEQUENCE</scope>
    <source>
        <strain evidence="2">742</strain>
    </source>
</reference>
<dbReference type="PANTHER" id="PTHR43617">
    <property type="entry name" value="L-AMINO ACID N-ACETYLTRANSFERASE"/>
    <property type="match status" value="1"/>
</dbReference>
<protein>
    <submittedName>
        <fullName evidence="2">GNAT family N-acetyltransferase</fullName>
    </submittedName>
</protein>
<dbReference type="Pfam" id="PF00583">
    <property type="entry name" value="Acetyltransf_1"/>
    <property type="match status" value="1"/>
</dbReference>
<dbReference type="Proteomes" id="UP000824178">
    <property type="component" value="Unassembled WGS sequence"/>
</dbReference>
<dbReference type="Gene3D" id="3.40.630.30">
    <property type="match status" value="1"/>
</dbReference>
<dbReference type="EMBL" id="JAHLFH010000124">
    <property type="protein sequence ID" value="MBU3819903.1"/>
    <property type="molecule type" value="Genomic_DNA"/>
</dbReference>
<sequence>MKITIEKASPADAEALIEYLKQAGGETDNLTFGAEGLPVSAEEEAGFLERVQTSGDDLFLVAKEDGDIVGTASLNRLPRRMRHRGEFSVSVLKEYWNRGIGSRLLERVLEFARAQDFAVIELQVRSDNAAAIHLYEKFGFQKFGTHPAFFVVEGQKIPFDFMYLRL</sequence>
<dbReference type="InterPro" id="IPR016181">
    <property type="entry name" value="Acyl_CoA_acyltransferase"/>
</dbReference>
<comment type="caution">
    <text evidence="2">The sequence shown here is derived from an EMBL/GenBank/DDBJ whole genome shotgun (WGS) entry which is preliminary data.</text>
</comment>